<feature type="domain" description="Centrosomin N-terminal motif 1" evidence="5">
    <location>
        <begin position="597"/>
        <end position="667"/>
    </location>
</feature>
<feature type="region of interest" description="Disordered" evidence="4">
    <location>
        <begin position="1289"/>
        <end position="1320"/>
    </location>
</feature>
<feature type="coiled-coil region" evidence="3">
    <location>
        <begin position="1627"/>
        <end position="1679"/>
    </location>
</feature>
<feature type="coiled-coil region" evidence="3">
    <location>
        <begin position="1230"/>
        <end position="1257"/>
    </location>
</feature>
<feature type="region of interest" description="Disordered" evidence="4">
    <location>
        <begin position="794"/>
        <end position="823"/>
    </location>
</feature>
<feature type="region of interest" description="Disordered" evidence="4">
    <location>
        <begin position="671"/>
        <end position="699"/>
    </location>
</feature>
<feature type="region of interest" description="Disordered" evidence="4">
    <location>
        <begin position="1445"/>
        <end position="1464"/>
    </location>
</feature>
<gene>
    <name evidence="7" type="ORF">AJ80_07423</name>
</gene>
<keyword evidence="3" id="KW-0175">Coiled coil</keyword>
<evidence type="ECO:0000313" key="8">
    <source>
        <dbReference type="Proteomes" id="UP000224634"/>
    </source>
</evidence>
<organism evidence="7 8">
    <name type="scientific">Polytolypa hystricis (strain UAMH7299)</name>
    <dbReference type="NCBI Taxonomy" id="1447883"/>
    <lineage>
        <taxon>Eukaryota</taxon>
        <taxon>Fungi</taxon>
        <taxon>Dikarya</taxon>
        <taxon>Ascomycota</taxon>
        <taxon>Pezizomycotina</taxon>
        <taxon>Eurotiomycetes</taxon>
        <taxon>Eurotiomycetidae</taxon>
        <taxon>Onygenales</taxon>
        <taxon>Onygenales incertae sedis</taxon>
        <taxon>Polytolypa</taxon>
    </lineage>
</organism>
<evidence type="ECO:0000256" key="4">
    <source>
        <dbReference type="SAM" id="MobiDB-lite"/>
    </source>
</evidence>
<protein>
    <recommendedName>
        <fullName evidence="9">Anucleate primary sterigmata protein B</fullName>
    </recommendedName>
</protein>
<dbReference type="Pfam" id="PF12808">
    <property type="entry name" value="Mto2_bdg"/>
    <property type="match status" value="2"/>
</dbReference>
<comment type="subcellular location">
    <subcellularLocation>
        <location evidence="1">Cytoplasm</location>
    </subcellularLocation>
</comment>
<evidence type="ECO:0008006" key="9">
    <source>
        <dbReference type="Google" id="ProtNLM"/>
    </source>
</evidence>
<feature type="domain" description="Mto1-like Mto2p-binding" evidence="6">
    <location>
        <begin position="1629"/>
        <end position="1680"/>
    </location>
</feature>
<feature type="compositionally biased region" description="Low complexity" evidence="4">
    <location>
        <begin position="418"/>
        <end position="438"/>
    </location>
</feature>
<feature type="compositionally biased region" description="Low complexity" evidence="4">
    <location>
        <begin position="295"/>
        <end position="310"/>
    </location>
</feature>
<feature type="region of interest" description="Disordered" evidence="4">
    <location>
        <begin position="505"/>
        <end position="546"/>
    </location>
</feature>
<dbReference type="PANTHER" id="PTHR18898">
    <property type="entry name" value="NUCLEOPROTEIN TPR-RELATED"/>
    <property type="match status" value="1"/>
</dbReference>
<feature type="region of interest" description="Disordered" evidence="4">
    <location>
        <begin position="900"/>
        <end position="927"/>
    </location>
</feature>
<feature type="coiled-coil region" evidence="3">
    <location>
        <begin position="759"/>
        <end position="793"/>
    </location>
</feature>
<feature type="region of interest" description="Disordered" evidence="4">
    <location>
        <begin position="1484"/>
        <end position="1627"/>
    </location>
</feature>
<dbReference type="InterPro" id="IPR024545">
    <property type="entry name" value="Mto1-like_Mto2p-bd"/>
</dbReference>
<accession>A0A2B7XQ96</accession>
<feature type="compositionally biased region" description="Polar residues" evidence="4">
    <location>
        <begin position="1614"/>
        <end position="1625"/>
    </location>
</feature>
<evidence type="ECO:0000256" key="1">
    <source>
        <dbReference type="ARBA" id="ARBA00004496"/>
    </source>
</evidence>
<feature type="domain" description="Mto1-like Mto2p-binding" evidence="6">
    <location>
        <begin position="1432"/>
        <end position="1484"/>
    </location>
</feature>
<feature type="coiled-coil region" evidence="3">
    <location>
        <begin position="704"/>
        <end position="731"/>
    </location>
</feature>
<feature type="region of interest" description="Disordered" evidence="4">
    <location>
        <begin position="451"/>
        <end position="492"/>
    </location>
</feature>
<feature type="compositionally biased region" description="Basic and acidic residues" evidence="4">
    <location>
        <begin position="915"/>
        <end position="927"/>
    </location>
</feature>
<feature type="compositionally biased region" description="Polar residues" evidence="4">
    <location>
        <begin position="1304"/>
        <end position="1314"/>
    </location>
</feature>
<feature type="compositionally biased region" description="Low complexity" evidence="4">
    <location>
        <begin position="107"/>
        <end position="121"/>
    </location>
</feature>
<feature type="compositionally biased region" description="Basic and acidic residues" evidence="4">
    <location>
        <begin position="671"/>
        <end position="684"/>
    </location>
</feature>
<feature type="compositionally biased region" description="Basic and acidic residues" evidence="4">
    <location>
        <begin position="338"/>
        <end position="349"/>
    </location>
</feature>
<feature type="compositionally biased region" description="Polar residues" evidence="4">
    <location>
        <begin position="1515"/>
        <end position="1546"/>
    </location>
</feature>
<feature type="region of interest" description="Disordered" evidence="4">
    <location>
        <begin position="325"/>
        <end position="438"/>
    </location>
</feature>
<dbReference type="OrthoDB" id="10255000at2759"/>
<comment type="caution">
    <text evidence="7">The sequence shown here is derived from an EMBL/GenBank/DDBJ whole genome shotgun (WGS) entry which is preliminary data.</text>
</comment>
<dbReference type="Pfam" id="PF07989">
    <property type="entry name" value="Cnn_1N"/>
    <property type="match status" value="1"/>
</dbReference>
<feature type="compositionally biased region" description="Basic and acidic residues" evidence="4">
    <location>
        <begin position="1733"/>
        <end position="1757"/>
    </location>
</feature>
<feature type="compositionally biased region" description="Polar residues" evidence="4">
    <location>
        <begin position="1554"/>
        <end position="1601"/>
    </location>
</feature>
<dbReference type="Proteomes" id="UP000224634">
    <property type="component" value="Unassembled WGS sequence"/>
</dbReference>
<evidence type="ECO:0000256" key="3">
    <source>
        <dbReference type="SAM" id="Coils"/>
    </source>
</evidence>
<feature type="compositionally biased region" description="Low complexity" evidence="4">
    <location>
        <begin position="1705"/>
        <end position="1714"/>
    </location>
</feature>
<evidence type="ECO:0000259" key="6">
    <source>
        <dbReference type="Pfam" id="PF12808"/>
    </source>
</evidence>
<dbReference type="GO" id="GO:0005643">
    <property type="term" value="C:nuclear pore"/>
    <property type="evidence" value="ECO:0007669"/>
    <property type="project" value="TreeGrafter"/>
</dbReference>
<feature type="compositionally biased region" description="Acidic residues" evidence="4">
    <location>
        <begin position="1772"/>
        <end position="1783"/>
    </location>
</feature>
<evidence type="ECO:0000313" key="7">
    <source>
        <dbReference type="EMBL" id="PGH10667.1"/>
    </source>
</evidence>
<dbReference type="GO" id="GO:0006406">
    <property type="term" value="P:mRNA export from nucleus"/>
    <property type="evidence" value="ECO:0007669"/>
    <property type="project" value="TreeGrafter"/>
</dbReference>
<dbReference type="GO" id="GO:0005737">
    <property type="term" value="C:cytoplasm"/>
    <property type="evidence" value="ECO:0007669"/>
    <property type="project" value="UniProtKB-SubCell"/>
</dbReference>
<evidence type="ECO:0000259" key="5">
    <source>
        <dbReference type="Pfam" id="PF07989"/>
    </source>
</evidence>
<feature type="compositionally biased region" description="Low complexity" evidence="4">
    <location>
        <begin position="1"/>
        <end position="11"/>
    </location>
</feature>
<dbReference type="STRING" id="1447883.A0A2B7XQ96"/>
<dbReference type="InterPro" id="IPR012943">
    <property type="entry name" value="Cnn_1N"/>
</dbReference>
<dbReference type="PANTHER" id="PTHR18898:SF2">
    <property type="entry name" value="NUCLEOPROTEIN TPR"/>
    <property type="match status" value="1"/>
</dbReference>
<feature type="region of interest" description="Disordered" evidence="4">
    <location>
        <begin position="1684"/>
        <end position="1801"/>
    </location>
</feature>
<feature type="compositionally biased region" description="Acidic residues" evidence="4">
    <location>
        <begin position="1723"/>
        <end position="1732"/>
    </location>
</feature>
<keyword evidence="2" id="KW-0963">Cytoplasm</keyword>
<sequence length="1801" mass="199842">MSASRSSSALSDKPPPLLLSTNADAHATTTPDEQRNVSRTSSAGFETGDEAMESGTVRFGDGKEDRAPLFGEIKGMQDSRMGEESSIDSSFLEGNAMIASHGQMSESSPPLSPRQQPLRSSALSGRLTEIDVNESTATTTREYESESDHQPPPSIILHPAHESALHTSHLAGDDDEYYDDQTLPNRTVLEEKEMRRQLLDIESSFLPEPSTIDVGGVVAVGADDTYAVGVDVDNSSQITDSESQIMPLSPFTPLAVDDNKSIAPRRSVVLEPSLLEDGDTQLDLDATPSAGNEGSTVNTTSLETLSSSPTADAAARTVSRVLSSTFSRASRASSKAHTASEHSDYEDRSQQSAAEDDVEATPRVSDPRNRNHSPICTASRWLHDSTGISGGESGGESSHLNSTTPSSERRRKRPKFLTSRQSSHRFSTSSIGTDTTSSEATMGVDFAIQTGGAAPANNSIHRSHSHGRPKMDLSRSTSLGSMASGVSGLSDDHLIDRRGFSGISDASLHTLDEEETSSQTRPGSSERPGTAPMTPKAQPRDHGFPTDTIIADHVKNIQVPSTFARAFRENNVGLSPDKRSVVGAPTPGFARSGKTMTLKEQSSTIDRLSKENFDLKMRIHFLNEALNKRSEEGIKEMISENVELKSDKLKLHKDNQALRRTIRELERLLKERGDGDRDESKESEKEDEDEGTERGESAVDEEELFYLRERIETYEEEIERLRTESIVRESEKRRLAEIVKSMGEGRVAMGSEAGAREERDMWKDMLDAETAAREQAEEENRKLRDELFRVKSDAASSVGPSKGSRAGFGRMSSVVSRSTISERDVDRAATASSSTLVEFELLRQENAELRREVSAQTSMLTSRNREKERLYQEIEDLKLGQRRVDGRSVAGDSIFERSVSRAQDRGAGSLASEGTRSRSDTERENLEIKNGELRDQLSTLKLENQNIRAQLEECMGDLEALDRQYQEDIDQAEEEFQNLQLERDQALQLLEEQEAALQDLKAEAQEELDSMGDELDQKMDECQRLEVELRNQQENLKALQAEMRSASEGIIRLEEDAQSNLQKYKAVQEELEDSNRELEQMEKSLYEANTKLQRLTVQQESSQNEIAFLREEQDGDKIKIGDLESELKTTQMGLQSEKEKTRELDRRLAEERHQREVVGGKEKQEVQRIMNELNREATAAKDEIRKLKKNLSQREIEASTWKERFMELENSLREVLGDLSGTKSSLLMSITKLQKELESTSLELESTRAKLDEKESLLRNRDALLESHGLETRKLGDLLERERQAHRADKHSFEQALKSHHQASRTITQNNSRISELEAARSQDRRRFATIEQQYKDQLSERNALYLTLWKRLSAMCGPDWAHSNSLINGNLPSQEVIGNMLFWPGFSRNLLLAVKTVENIISGFKTRIKSVERDLSKEYQNLEHNLNLRLKKLERLEDLAHNLKAHQAHHQRGSSNPSSPEISKLRGENRLLKAELNLLQSHSRARAAAAAQANSPSPNRFGHPPAGAAKHVSRSSGSNTSANALARYNSTSTNATVDDSNNSATARARSDRSNSAVSHRSSGIPQPAQSQSHYSSSATLVNSNHPASVTTTSNAQTQLNPAAPPPPPTTATNSSQHSYSSIEPSQEKWIQRLKELERRLKAEREARLLDRSGARKRLEERSAENEELRAALERERMRSRAGNLLPAPQIQQADGPADDHHGGRASAAGSHAGDASERSDTDGYDDGDAEEGERVVRAYRYHDSPRRSSRGGERGHSSHRSRNRHAAGGMDEYDGEDEDDDTGTGTDGGGSGGLTIEVEV</sequence>
<reference evidence="7 8" key="1">
    <citation type="submission" date="2017-10" db="EMBL/GenBank/DDBJ databases">
        <title>Comparative genomics in systemic dimorphic fungi from Ajellomycetaceae.</title>
        <authorList>
            <person name="Munoz J.F."/>
            <person name="Mcewen J.G."/>
            <person name="Clay O.K."/>
            <person name="Cuomo C.A."/>
        </authorList>
    </citation>
    <scope>NUCLEOTIDE SEQUENCE [LARGE SCALE GENOMIC DNA]</scope>
    <source>
        <strain evidence="7 8">UAMH7299</strain>
    </source>
</reference>
<feature type="compositionally biased region" description="Low complexity" evidence="4">
    <location>
        <begin position="325"/>
        <end position="337"/>
    </location>
</feature>
<feature type="region of interest" description="Disordered" evidence="4">
    <location>
        <begin position="1"/>
        <end position="179"/>
    </location>
</feature>
<dbReference type="GO" id="GO:0005815">
    <property type="term" value="C:microtubule organizing center"/>
    <property type="evidence" value="ECO:0007669"/>
    <property type="project" value="InterPro"/>
</dbReference>
<feature type="compositionally biased region" description="Polar residues" evidence="4">
    <location>
        <begin position="19"/>
        <end position="44"/>
    </location>
</feature>
<feature type="region of interest" description="Disordered" evidence="4">
    <location>
        <begin position="279"/>
        <end position="313"/>
    </location>
</feature>
<proteinExistence type="predicted"/>
<dbReference type="GO" id="GO:0017056">
    <property type="term" value="F:structural constituent of nuclear pore"/>
    <property type="evidence" value="ECO:0007669"/>
    <property type="project" value="TreeGrafter"/>
</dbReference>
<dbReference type="EMBL" id="PDNA01000143">
    <property type="protein sequence ID" value="PGH10667.1"/>
    <property type="molecule type" value="Genomic_DNA"/>
</dbReference>
<keyword evidence="8" id="KW-1185">Reference proteome</keyword>
<feature type="compositionally biased region" description="Low complexity" evidence="4">
    <location>
        <begin position="1484"/>
        <end position="1500"/>
    </location>
</feature>
<name>A0A2B7XQ96_POLH7</name>
<evidence type="ECO:0000256" key="2">
    <source>
        <dbReference type="ARBA" id="ARBA00022490"/>
    </source>
</evidence>